<evidence type="ECO:0000256" key="2">
    <source>
        <dbReference type="ARBA" id="ARBA00035112"/>
    </source>
</evidence>
<keyword evidence="4" id="KW-0472">Membrane</keyword>
<dbReference type="Proteomes" id="UP001287286">
    <property type="component" value="Unassembled WGS sequence"/>
</dbReference>
<protein>
    <recommendedName>
        <fullName evidence="7">Tat pathway signal sequence</fullName>
    </recommendedName>
</protein>
<evidence type="ECO:0000256" key="3">
    <source>
        <dbReference type="SAM" id="MobiDB-lite"/>
    </source>
</evidence>
<keyword evidence="4" id="KW-0812">Transmembrane</keyword>
<evidence type="ECO:0000256" key="4">
    <source>
        <dbReference type="SAM" id="Phobius"/>
    </source>
</evidence>
<dbReference type="PANTHER" id="PTHR33365">
    <property type="entry name" value="YALI0B05434P"/>
    <property type="match status" value="1"/>
</dbReference>
<dbReference type="PANTHER" id="PTHR33365:SF4">
    <property type="entry name" value="CYCLOCHLOROTINE BIOSYNTHESIS PROTEIN O"/>
    <property type="match status" value="1"/>
</dbReference>
<accession>A0ABR0BPC6</accession>
<dbReference type="EMBL" id="JAWRVI010000046">
    <property type="protein sequence ID" value="KAK4085889.1"/>
    <property type="molecule type" value="Genomic_DNA"/>
</dbReference>
<dbReference type="Pfam" id="PF11807">
    <property type="entry name" value="UstYa"/>
    <property type="match status" value="1"/>
</dbReference>
<proteinExistence type="inferred from homology"/>
<evidence type="ECO:0008006" key="7">
    <source>
        <dbReference type="Google" id="ProtNLM"/>
    </source>
</evidence>
<name>A0ABR0BPC6_PURLI</name>
<reference evidence="5 6" key="1">
    <citation type="journal article" date="2024" name="Microbiol. Resour. Announc.">
        <title>Genome annotations for the ascomycete fungi Trichoderma harzianum, Trichoderma aggressivum, and Purpureocillium lilacinum.</title>
        <authorList>
            <person name="Beijen E.P.W."/>
            <person name="Ohm R.A."/>
        </authorList>
    </citation>
    <scope>NUCLEOTIDE SEQUENCE [LARGE SCALE GENOMIC DNA]</scope>
    <source>
        <strain evidence="5 6">CBS 150709</strain>
    </source>
</reference>
<gene>
    <name evidence="5" type="ORF">Purlil1_9846</name>
</gene>
<sequence length="263" mass="30395">MAPQHQYDAVSTEEGSEESQYPIDEKLPRHRSRYASCPTILQLLPWIIATIAVILLVVGTSKPPSDSQCTAKMSVWSPAFEAVEYQDVQFQNRFSEKSPYRGKPTRELEKAWLDLWNFGPVNIPLDKLSALNKSSDAGWQRAKMDRGGGVVGSLEVFHQLHCLDLIRQYTYREEWDYSSQPAFDVNANEVAFLQHVDHCINSLRIYLQCTADVTPYLILKDERRPLGIDPDFCTRHKCRNFEKIQRWARDHELNTDDYQNDLS</sequence>
<dbReference type="InterPro" id="IPR021765">
    <property type="entry name" value="UstYa-like"/>
</dbReference>
<comment type="caution">
    <text evidence="5">The sequence shown here is derived from an EMBL/GenBank/DDBJ whole genome shotgun (WGS) entry which is preliminary data.</text>
</comment>
<organism evidence="5 6">
    <name type="scientific">Purpureocillium lilacinum</name>
    <name type="common">Paecilomyces lilacinus</name>
    <dbReference type="NCBI Taxonomy" id="33203"/>
    <lineage>
        <taxon>Eukaryota</taxon>
        <taxon>Fungi</taxon>
        <taxon>Dikarya</taxon>
        <taxon>Ascomycota</taxon>
        <taxon>Pezizomycotina</taxon>
        <taxon>Sordariomycetes</taxon>
        <taxon>Hypocreomycetidae</taxon>
        <taxon>Hypocreales</taxon>
        <taxon>Ophiocordycipitaceae</taxon>
        <taxon>Purpureocillium</taxon>
    </lineage>
</organism>
<keyword evidence="6" id="KW-1185">Reference proteome</keyword>
<evidence type="ECO:0000313" key="5">
    <source>
        <dbReference type="EMBL" id="KAK4085889.1"/>
    </source>
</evidence>
<feature type="region of interest" description="Disordered" evidence="3">
    <location>
        <begin position="1"/>
        <end position="23"/>
    </location>
</feature>
<feature type="transmembrane region" description="Helical" evidence="4">
    <location>
        <begin position="39"/>
        <end position="59"/>
    </location>
</feature>
<comment type="similarity">
    <text evidence="2">Belongs to the ustYa family.</text>
</comment>
<keyword evidence="4" id="KW-1133">Transmembrane helix</keyword>
<comment type="pathway">
    <text evidence="1">Mycotoxin biosynthesis.</text>
</comment>
<evidence type="ECO:0000256" key="1">
    <source>
        <dbReference type="ARBA" id="ARBA00004685"/>
    </source>
</evidence>
<evidence type="ECO:0000313" key="6">
    <source>
        <dbReference type="Proteomes" id="UP001287286"/>
    </source>
</evidence>